<organism evidence="1 2">
    <name type="scientific">Myroides odoratimimus</name>
    <dbReference type="NCBI Taxonomy" id="76832"/>
    <lineage>
        <taxon>Bacteria</taxon>
        <taxon>Pseudomonadati</taxon>
        <taxon>Bacteroidota</taxon>
        <taxon>Flavobacteriia</taxon>
        <taxon>Flavobacteriales</taxon>
        <taxon>Flavobacteriaceae</taxon>
        <taxon>Myroides</taxon>
    </lineage>
</organism>
<protein>
    <submittedName>
        <fullName evidence="1">Alpha/beta hydrolase</fullName>
    </submittedName>
</protein>
<gene>
    <name evidence="1" type="ORF">AS202_00625</name>
</gene>
<evidence type="ECO:0000313" key="1">
    <source>
        <dbReference type="EMBL" id="ALU24788.1"/>
    </source>
</evidence>
<dbReference type="GO" id="GO:0016787">
    <property type="term" value="F:hydrolase activity"/>
    <property type="evidence" value="ECO:0007669"/>
    <property type="project" value="UniProtKB-KW"/>
</dbReference>
<accession>A0AAI8C263</accession>
<keyword evidence="1" id="KW-0378">Hydrolase</keyword>
<dbReference type="Gene3D" id="3.40.50.1820">
    <property type="entry name" value="alpha/beta hydrolase"/>
    <property type="match status" value="1"/>
</dbReference>
<dbReference type="EMBL" id="CP013690">
    <property type="protein sequence ID" value="ALU24788.1"/>
    <property type="molecule type" value="Genomic_DNA"/>
</dbReference>
<dbReference type="InterPro" id="IPR029058">
    <property type="entry name" value="AB_hydrolase_fold"/>
</dbReference>
<reference evidence="1 2" key="1">
    <citation type="journal article" date="2016" name="J. Zhejiang Univ. Sci. B">
        <title>Antibiotic resistance mechanisms of Myroides sp.</title>
        <authorList>
            <person name="Hu S."/>
            <person name="Yuan S."/>
            <person name="Qu H."/>
            <person name="Jiang T."/>
            <person name="Zhou Y."/>
            <person name="Wang M."/>
            <person name="Ming D."/>
        </authorList>
    </citation>
    <scope>NUCLEOTIDE SEQUENCE [LARGE SCALE GENOMIC DNA]</scope>
    <source>
        <strain evidence="1 2">PR63039</strain>
    </source>
</reference>
<dbReference type="SUPFAM" id="SSF53474">
    <property type="entry name" value="alpha/beta-Hydrolases"/>
    <property type="match status" value="1"/>
</dbReference>
<dbReference type="Proteomes" id="UP000069030">
    <property type="component" value="Chromosome"/>
</dbReference>
<dbReference type="AlphaFoldDB" id="A0AAI8C263"/>
<dbReference type="KEGG" id="mod:AS202_00625"/>
<proteinExistence type="predicted"/>
<evidence type="ECO:0000313" key="2">
    <source>
        <dbReference type="Proteomes" id="UP000069030"/>
    </source>
</evidence>
<sequence>MSKIPIYFFPGMSSTSLIFEHLCLNHQKFKIVFLEWLPINKSESLEQYTKRYLPLITHDNPILIGVSFGGIIAQEISKLISVRKTIIISSVRSNKEFPNLYRIARKTGLYKWLPTSFIPTLWNVIKKTASEKKKKRLALYDRYLPIRDKEYVDWCIREVLHWKQDKPLANVVHIHGTNDEIFPYKNIQSAIEIKGGTHAMIIIKHKWFNENLETIILKKNNEKDT</sequence>
<dbReference type="RefSeq" id="WP_058699030.1">
    <property type="nucleotide sequence ID" value="NZ_CP013690.1"/>
</dbReference>
<name>A0AAI8C263_9FLAO</name>